<organism evidence="2 3">
    <name type="scientific">Dokdonella soli</name>
    <dbReference type="NCBI Taxonomy" id="529810"/>
    <lineage>
        <taxon>Bacteria</taxon>
        <taxon>Pseudomonadati</taxon>
        <taxon>Pseudomonadota</taxon>
        <taxon>Gammaproteobacteria</taxon>
        <taxon>Lysobacterales</taxon>
        <taxon>Rhodanobacteraceae</taxon>
        <taxon>Dokdonella</taxon>
    </lineage>
</organism>
<gene>
    <name evidence="2" type="ORF">GCM10009105_21650</name>
</gene>
<dbReference type="RefSeq" id="WP_343790867.1">
    <property type="nucleotide sequence ID" value="NZ_BAAAEU010000010.1"/>
</dbReference>
<keyword evidence="3" id="KW-1185">Reference proteome</keyword>
<protein>
    <submittedName>
        <fullName evidence="2">Membrane protein</fullName>
    </submittedName>
</protein>
<proteinExistence type="predicted"/>
<dbReference type="EMBL" id="BAAAEU010000010">
    <property type="protein sequence ID" value="GAA0715860.1"/>
    <property type="molecule type" value="Genomic_DNA"/>
</dbReference>
<comment type="caution">
    <text evidence="2">The sequence shown here is derived from an EMBL/GenBank/DDBJ whole genome shotgun (WGS) entry which is preliminary data.</text>
</comment>
<feature type="transmembrane region" description="Helical" evidence="1">
    <location>
        <begin position="91"/>
        <end position="111"/>
    </location>
</feature>
<keyword evidence="1" id="KW-1133">Transmembrane helix</keyword>
<name>A0ABP3TQF8_9GAMM</name>
<evidence type="ECO:0000313" key="2">
    <source>
        <dbReference type="EMBL" id="GAA0715860.1"/>
    </source>
</evidence>
<keyword evidence="1" id="KW-0472">Membrane</keyword>
<sequence length="205" mass="22050">MTQAFGGAMGNADDIRSGTPLIPAAPPRSSFVSVLAWVFIALSAFTTLIGVMQNVMLHLMLRGEMGAAMRSAPEPAGMPGAASFLMRHVDWLFAGFLMVSTLTLAAAIGLLRRHEWARRVFIALLGLGIAWQLAGLVMQFLMMPAFLAPLAQAPDGFAKDFRAMTVAILAFSAIMALGFCVLFGWLIKRLMSTAVRAEFASTDPR</sequence>
<reference evidence="3" key="1">
    <citation type="journal article" date="2019" name="Int. J. Syst. Evol. Microbiol.">
        <title>The Global Catalogue of Microorganisms (GCM) 10K type strain sequencing project: providing services to taxonomists for standard genome sequencing and annotation.</title>
        <authorList>
            <consortium name="The Broad Institute Genomics Platform"/>
            <consortium name="The Broad Institute Genome Sequencing Center for Infectious Disease"/>
            <person name="Wu L."/>
            <person name="Ma J."/>
        </authorList>
    </citation>
    <scope>NUCLEOTIDE SEQUENCE [LARGE SCALE GENOMIC DNA]</scope>
    <source>
        <strain evidence="3">JCM 15421</strain>
    </source>
</reference>
<dbReference type="Proteomes" id="UP001501523">
    <property type="component" value="Unassembled WGS sequence"/>
</dbReference>
<evidence type="ECO:0000256" key="1">
    <source>
        <dbReference type="SAM" id="Phobius"/>
    </source>
</evidence>
<accession>A0ABP3TQF8</accession>
<keyword evidence="1" id="KW-0812">Transmembrane</keyword>
<evidence type="ECO:0000313" key="3">
    <source>
        <dbReference type="Proteomes" id="UP001501523"/>
    </source>
</evidence>
<feature type="transmembrane region" description="Helical" evidence="1">
    <location>
        <begin position="161"/>
        <end position="187"/>
    </location>
</feature>
<feature type="transmembrane region" description="Helical" evidence="1">
    <location>
        <begin position="31"/>
        <end position="52"/>
    </location>
</feature>
<feature type="transmembrane region" description="Helical" evidence="1">
    <location>
        <begin position="120"/>
        <end position="141"/>
    </location>
</feature>